<keyword evidence="5" id="KW-0347">Helicase</keyword>
<dbReference type="PANTHER" id="PTHR12604">
    <property type="entry name" value="KU AUTOANTIGEN DNA HELICASE"/>
    <property type="match status" value="1"/>
</dbReference>
<dbReference type="GO" id="GO:0006310">
    <property type="term" value="P:DNA recombination"/>
    <property type="evidence" value="ECO:0007669"/>
    <property type="project" value="UniProtKB-KW"/>
</dbReference>
<dbReference type="SUPFAM" id="SSF53300">
    <property type="entry name" value="vWA-like"/>
    <property type="match status" value="1"/>
</dbReference>
<accession>A0A653CQ64</accession>
<keyword evidence="10" id="KW-0539">Nucleus</keyword>
<dbReference type="GO" id="GO:0000723">
    <property type="term" value="P:telomere maintenance"/>
    <property type="evidence" value="ECO:0007669"/>
    <property type="project" value="TreeGrafter"/>
</dbReference>
<organism evidence="12 13">
    <name type="scientific">Callosobruchus maculatus</name>
    <name type="common">Southern cowpea weevil</name>
    <name type="synonym">Pulse bruchid</name>
    <dbReference type="NCBI Taxonomy" id="64391"/>
    <lineage>
        <taxon>Eukaryota</taxon>
        <taxon>Metazoa</taxon>
        <taxon>Ecdysozoa</taxon>
        <taxon>Arthropoda</taxon>
        <taxon>Hexapoda</taxon>
        <taxon>Insecta</taxon>
        <taxon>Pterygota</taxon>
        <taxon>Neoptera</taxon>
        <taxon>Endopterygota</taxon>
        <taxon>Coleoptera</taxon>
        <taxon>Polyphaga</taxon>
        <taxon>Cucujiformia</taxon>
        <taxon>Chrysomeloidea</taxon>
        <taxon>Chrysomelidae</taxon>
        <taxon>Bruchinae</taxon>
        <taxon>Bruchini</taxon>
        <taxon>Callosobruchus</taxon>
    </lineage>
</organism>
<dbReference type="GO" id="GO:0043564">
    <property type="term" value="C:Ku70:Ku80 complex"/>
    <property type="evidence" value="ECO:0007669"/>
    <property type="project" value="TreeGrafter"/>
</dbReference>
<dbReference type="GO" id="GO:0042162">
    <property type="term" value="F:telomeric DNA binding"/>
    <property type="evidence" value="ECO:0007669"/>
    <property type="project" value="TreeGrafter"/>
</dbReference>
<name>A0A653CQ64_CALMS</name>
<dbReference type="Proteomes" id="UP000410492">
    <property type="component" value="Unassembled WGS sequence"/>
</dbReference>
<evidence type="ECO:0000256" key="8">
    <source>
        <dbReference type="ARBA" id="ARBA00023172"/>
    </source>
</evidence>
<evidence type="ECO:0000256" key="7">
    <source>
        <dbReference type="ARBA" id="ARBA00023125"/>
    </source>
</evidence>
<sequence>RCSRHPANPAIHPPFVCFCGHCTCTIRICFHFSVCFHSFQLNCGFSLVSFLFRIHTCIMPPAAKRDVGVVFFDLYSKENLLGSLLKFVGWETVNTKDEHRLFLVNSQETSNAKNLPNVELVPQTLQQLGVKGVQNCVQQAEQTEEDMFDLYALDLHNVLSLGVYHLREFLDVPGVITKQLILFSNLANFSPMEEELFEKLVKKIRDYDISLYIVGPQVRFLEPVYATEYFFIEKYAENIVLEKPTAGLEQAKKLVVEVSGVIADATAGLHLLLTCRQTAGSQPWKVPLTIGSNIEIPVRTSKVYRRDVHISVKKEKITDGPPVEEEFTLASDVSVKVDVQETVRGLSIHNKFVEVRNDNEIFQMATEPTFDVICFTYEDNVPVPYMIGEEGFVVLPNETSSASQRQFFNALVDCLSEQHKYAIVSRVYIRNTQPKFFVLIPDADQVPKRFMMVEVCTGDGVRHPVQFRRPDKPKAEVDKEMRDFLKDMDATNPEGTKKVALEPTMMMAWRDEKVLDLILEEECGVGD</sequence>
<gene>
    <name evidence="12" type="ORF">CALMAC_LOCUS10530</name>
</gene>
<protein>
    <recommendedName>
        <fullName evidence="11">Ku domain-containing protein</fullName>
    </recommendedName>
</protein>
<keyword evidence="9" id="KW-0234">DNA repair</keyword>
<dbReference type="OrthoDB" id="30826at2759"/>
<evidence type="ECO:0000256" key="2">
    <source>
        <dbReference type="ARBA" id="ARBA00022741"/>
    </source>
</evidence>
<dbReference type="InterPro" id="IPR036465">
    <property type="entry name" value="vWFA_dom_sf"/>
</dbReference>
<evidence type="ECO:0000256" key="1">
    <source>
        <dbReference type="ARBA" id="ARBA00004123"/>
    </source>
</evidence>
<keyword evidence="2" id="KW-0547">Nucleotide-binding</keyword>
<evidence type="ECO:0000256" key="6">
    <source>
        <dbReference type="ARBA" id="ARBA00022840"/>
    </source>
</evidence>
<evidence type="ECO:0000256" key="10">
    <source>
        <dbReference type="ARBA" id="ARBA00023242"/>
    </source>
</evidence>
<evidence type="ECO:0000256" key="9">
    <source>
        <dbReference type="ARBA" id="ARBA00023204"/>
    </source>
</evidence>
<evidence type="ECO:0000259" key="11">
    <source>
        <dbReference type="Pfam" id="PF02735"/>
    </source>
</evidence>
<dbReference type="Gene3D" id="3.40.50.410">
    <property type="entry name" value="von Willebrand factor, type A domain"/>
    <property type="match status" value="1"/>
</dbReference>
<dbReference type="PANTHER" id="PTHR12604:SF4">
    <property type="entry name" value="X-RAY REPAIR CROSS-COMPLEMENTING PROTEIN 5"/>
    <property type="match status" value="1"/>
</dbReference>
<dbReference type="GO" id="GO:0003690">
    <property type="term" value="F:double-stranded DNA binding"/>
    <property type="evidence" value="ECO:0007669"/>
    <property type="project" value="TreeGrafter"/>
</dbReference>
<keyword evidence="13" id="KW-1185">Reference proteome</keyword>
<keyword evidence="8" id="KW-0233">DNA recombination</keyword>
<comment type="subcellular location">
    <subcellularLocation>
        <location evidence="1">Nucleus</location>
    </subcellularLocation>
</comment>
<proteinExistence type="predicted"/>
<dbReference type="Pfam" id="PF02735">
    <property type="entry name" value="Ku"/>
    <property type="match status" value="1"/>
</dbReference>
<reference evidence="12 13" key="1">
    <citation type="submission" date="2019-01" db="EMBL/GenBank/DDBJ databases">
        <authorList>
            <person name="Sayadi A."/>
        </authorList>
    </citation>
    <scope>NUCLEOTIDE SEQUENCE [LARGE SCALE GENOMIC DNA]</scope>
</reference>
<evidence type="ECO:0000256" key="4">
    <source>
        <dbReference type="ARBA" id="ARBA00022801"/>
    </source>
</evidence>
<evidence type="ECO:0000313" key="13">
    <source>
        <dbReference type="Proteomes" id="UP000410492"/>
    </source>
</evidence>
<keyword evidence="4" id="KW-0378">Hydrolase</keyword>
<dbReference type="InterPro" id="IPR016194">
    <property type="entry name" value="SPOC-like_C_dom_sf"/>
</dbReference>
<evidence type="ECO:0000256" key="5">
    <source>
        <dbReference type="ARBA" id="ARBA00022806"/>
    </source>
</evidence>
<dbReference type="AlphaFoldDB" id="A0A653CQ64"/>
<keyword evidence="7" id="KW-0238">DNA-binding</keyword>
<dbReference type="GO" id="GO:0004386">
    <property type="term" value="F:helicase activity"/>
    <property type="evidence" value="ECO:0007669"/>
    <property type="project" value="UniProtKB-KW"/>
</dbReference>
<evidence type="ECO:0000313" key="12">
    <source>
        <dbReference type="EMBL" id="VEN49407.1"/>
    </source>
</evidence>
<keyword evidence="3" id="KW-0227">DNA damage</keyword>
<keyword evidence="6" id="KW-0067">ATP-binding</keyword>
<dbReference type="GO" id="GO:0016787">
    <property type="term" value="F:hydrolase activity"/>
    <property type="evidence" value="ECO:0007669"/>
    <property type="project" value="UniProtKB-KW"/>
</dbReference>
<dbReference type="EMBL" id="CAACVG010008344">
    <property type="protein sequence ID" value="VEN49407.1"/>
    <property type="molecule type" value="Genomic_DNA"/>
</dbReference>
<dbReference type="InterPro" id="IPR006164">
    <property type="entry name" value="DNA_bd_Ku70/Ku80"/>
</dbReference>
<feature type="domain" description="Ku" evidence="11">
    <location>
        <begin position="290"/>
        <end position="481"/>
    </location>
</feature>
<dbReference type="SUPFAM" id="SSF100939">
    <property type="entry name" value="SPOC domain-like"/>
    <property type="match status" value="1"/>
</dbReference>
<evidence type="ECO:0000256" key="3">
    <source>
        <dbReference type="ARBA" id="ARBA00022763"/>
    </source>
</evidence>
<dbReference type="Gene3D" id="2.40.290.10">
    <property type="match status" value="1"/>
</dbReference>
<feature type="non-terminal residue" evidence="12">
    <location>
        <position position="1"/>
    </location>
</feature>
<dbReference type="GO" id="GO:0006303">
    <property type="term" value="P:double-strand break repair via nonhomologous end joining"/>
    <property type="evidence" value="ECO:0007669"/>
    <property type="project" value="InterPro"/>
</dbReference>
<dbReference type="GO" id="GO:0005524">
    <property type="term" value="F:ATP binding"/>
    <property type="evidence" value="ECO:0007669"/>
    <property type="project" value="UniProtKB-KW"/>
</dbReference>